<evidence type="ECO:0000313" key="4">
    <source>
        <dbReference type="Proteomes" id="UP000092600"/>
    </source>
</evidence>
<evidence type="ECO:0000256" key="2">
    <source>
        <dbReference type="SAM" id="Phobius"/>
    </source>
</evidence>
<dbReference type="AlphaFoldDB" id="A0A199VCW9"/>
<evidence type="ECO:0000313" key="6">
    <source>
        <dbReference type="RefSeq" id="XP_020084262.1"/>
    </source>
</evidence>
<reference evidence="3 4" key="1">
    <citation type="journal article" date="2016" name="DNA Res.">
        <title>The draft genome of MD-2 pineapple using hybrid error correction of long reads.</title>
        <authorList>
            <person name="Redwan R.M."/>
            <person name="Saidin A."/>
            <person name="Kumar S.V."/>
        </authorList>
    </citation>
    <scope>NUCLEOTIDE SEQUENCE [LARGE SCALE GENOMIC DNA]</scope>
    <source>
        <strain evidence="4">cv. MD2</strain>
        <tissue evidence="3">Leaf</tissue>
    </source>
</reference>
<dbReference type="STRING" id="4615.A0A199VCW9"/>
<evidence type="ECO:0000313" key="3">
    <source>
        <dbReference type="EMBL" id="OAY74625.1"/>
    </source>
</evidence>
<feature type="transmembrane region" description="Helical" evidence="2">
    <location>
        <begin position="163"/>
        <end position="186"/>
    </location>
</feature>
<feature type="transmembrane region" description="Helical" evidence="2">
    <location>
        <begin position="119"/>
        <end position="143"/>
    </location>
</feature>
<dbReference type="Gramene" id="Aco014052.1.mrna1">
    <property type="protein sequence ID" value="Aco014052.1.mrna1.cds1"/>
    <property type="gene ID" value="Aco014052.1.path1"/>
</dbReference>
<name>A0A199VCW9_ANACO</name>
<keyword evidence="2" id="KW-1133">Transmembrane helix</keyword>
<dbReference type="OrthoDB" id="666653at2759"/>
<gene>
    <name evidence="6" type="primary">LOC109707430</name>
    <name evidence="3" type="ORF">ACMD2_02366</name>
</gene>
<dbReference type="EMBL" id="LSRQ01002333">
    <property type="protein sequence ID" value="OAY74625.1"/>
    <property type="molecule type" value="Genomic_DNA"/>
</dbReference>
<dbReference type="PANTHER" id="PTHR33430">
    <property type="entry name" value="MATERNAL EFFECT EMBRYO ARREST PROTEIN"/>
    <property type="match status" value="1"/>
</dbReference>
<evidence type="ECO:0000256" key="1">
    <source>
        <dbReference type="SAM" id="MobiDB-lite"/>
    </source>
</evidence>
<feature type="compositionally biased region" description="Basic and acidic residues" evidence="1">
    <location>
        <begin position="1"/>
        <end position="13"/>
    </location>
</feature>
<feature type="transmembrane region" description="Helical" evidence="2">
    <location>
        <begin position="79"/>
        <end position="99"/>
    </location>
</feature>
<dbReference type="Proteomes" id="UP000515123">
    <property type="component" value="Linkage group 3"/>
</dbReference>
<dbReference type="Proteomes" id="UP000092600">
    <property type="component" value="Unassembled WGS sequence"/>
</dbReference>
<dbReference type="GeneID" id="109707430"/>
<accession>A0A199VCW9</accession>
<feature type="region of interest" description="Disordered" evidence="1">
    <location>
        <begin position="1"/>
        <end position="21"/>
    </location>
</feature>
<organism evidence="3 4">
    <name type="scientific">Ananas comosus</name>
    <name type="common">Pineapple</name>
    <name type="synonym">Ananas ananas</name>
    <dbReference type="NCBI Taxonomy" id="4615"/>
    <lineage>
        <taxon>Eukaryota</taxon>
        <taxon>Viridiplantae</taxon>
        <taxon>Streptophyta</taxon>
        <taxon>Embryophyta</taxon>
        <taxon>Tracheophyta</taxon>
        <taxon>Spermatophyta</taxon>
        <taxon>Magnoliopsida</taxon>
        <taxon>Liliopsida</taxon>
        <taxon>Poales</taxon>
        <taxon>Bromeliaceae</taxon>
        <taxon>Bromelioideae</taxon>
        <taxon>Ananas</taxon>
    </lineage>
</organism>
<evidence type="ECO:0000313" key="5">
    <source>
        <dbReference type="Proteomes" id="UP000515123"/>
    </source>
</evidence>
<dbReference type="PANTHER" id="PTHR33430:SF6">
    <property type="entry name" value="MATERNAL EFFECT EMBRYO ARREST PROTEIN"/>
    <property type="match status" value="1"/>
</dbReference>
<keyword evidence="2" id="KW-0812">Transmembrane</keyword>
<sequence length="188" mass="19388">MEDEDHSSPKPPEHSGSMATTTTTTSIHVTALDGVVNVNSLFTVAVFVGLSLTGPPSPGQGGGCSAGADVARNLLAFEVVSFSFFLFSSLVAQGLKLALNLINANDPHDAFRARIDARLLRLGMLASAGGSVLGCVFLLLSMVDVIQIRLGLLSCGAPPAVRSAAALIALVSVALAVYVSTVFYAFTH</sequence>
<dbReference type="RefSeq" id="XP_020084262.1">
    <property type="nucleotide sequence ID" value="XM_020228673.1"/>
</dbReference>
<keyword evidence="2" id="KW-0472">Membrane</keyword>
<protein>
    <submittedName>
        <fullName evidence="6">Uncharacterized protein LOC109707430</fullName>
    </submittedName>
</protein>
<proteinExistence type="predicted"/>
<keyword evidence="5" id="KW-1185">Reference proteome</keyword>
<reference evidence="6" key="2">
    <citation type="submission" date="2025-04" db="UniProtKB">
        <authorList>
            <consortium name="RefSeq"/>
        </authorList>
    </citation>
    <scope>IDENTIFICATION</scope>
    <source>
        <tissue evidence="6">Leaf</tissue>
    </source>
</reference>